<evidence type="ECO:0000313" key="4">
    <source>
        <dbReference type="EMBL" id="KAK2183873.1"/>
    </source>
</evidence>
<organism evidence="4 5">
    <name type="scientific">Ridgeia piscesae</name>
    <name type="common">Tubeworm</name>
    <dbReference type="NCBI Taxonomy" id="27915"/>
    <lineage>
        <taxon>Eukaryota</taxon>
        <taxon>Metazoa</taxon>
        <taxon>Spiralia</taxon>
        <taxon>Lophotrochozoa</taxon>
        <taxon>Annelida</taxon>
        <taxon>Polychaeta</taxon>
        <taxon>Sedentaria</taxon>
        <taxon>Canalipalpata</taxon>
        <taxon>Sabellida</taxon>
        <taxon>Siboglinidae</taxon>
        <taxon>Ridgeia</taxon>
    </lineage>
</organism>
<reference evidence="4" key="1">
    <citation type="journal article" date="2023" name="Mol. Biol. Evol.">
        <title>Third-Generation Sequencing Reveals the Adaptive Role of the Epigenome in Three Deep-Sea Polychaetes.</title>
        <authorList>
            <person name="Perez M."/>
            <person name="Aroh O."/>
            <person name="Sun Y."/>
            <person name="Lan Y."/>
            <person name="Juniper S.K."/>
            <person name="Young C.R."/>
            <person name="Angers B."/>
            <person name="Qian P.Y."/>
        </authorList>
    </citation>
    <scope>NUCLEOTIDE SEQUENCE</scope>
    <source>
        <strain evidence="4">R07B-5</strain>
    </source>
</reference>
<evidence type="ECO:0000256" key="3">
    <source>
        <dbReference type="ARBA" id="ARBA00022840"/>
    </source>
</evidence>
<gene>
    <name evidence="4" type="ORF">NP493_293g02019</name>
</gene>
<dbReference type="Pfam" id="PF03266">
    <property type="entry name" value="NTPase_1"/>
    <property type="match status" value="1"/>
</dbReference>
<dbReference type="GO" id="GO:0005524">
    <property type="term" value="F:ATP binding"/>
    <property type="evidence" value="ECO:0007669"/>
    <property type="project" value="UniProtKB-KW"/>
</dbReference>
<name>A0AAD9UBW4_RIDPI</name>
<protein>
    <recommendedName>
        <fullName evidence="6">Cancer-related nucleoside-triphosphatase</fullName>
    </recommendedName>
</protein>
<dbReference type="PANTHER" id="PTHR43146">
    <property type="entry name" value="CANCER-RELATED NUCLEOSIDE-TRIPHOSPHATASE"/>
    <property type="match status" value="1"/>
</dbReference>
<feature type="non-terminal residue" evidence="4">
    <location>
        <position position="187"/>
    </location>
</feature>
<keyword evidence="1" id="KW-0547">Nucleotide-binding</keyword>
<dbReference type="GO" id="GO:0017111">
    <property type="term" value="F:ribonucleoside triphosphate phosphatase activity"/>
    <property type="evidence" value="ECO:0007669"/>
    <property type="project" value="InterPro"/>
</dbReference>
<dbReference type="Gene3D" id="3.40.50.300">
    <property type="entry name" value="P-loop containing nucleotide triphosphate hydrolases"/>
    <property type="match status" value="1"/>
</dbReference>
<dbReference type="InterPro" id="IPR004948">
    <property type="entry name" value="Nuc-triphosphatase_THEP1"/>
</dbReference>
<proteinExistence type="predicted"/>
<dbReference type="Proteomes" id="UP001209878">
    <property type="component" value="Unassembled WGS sequence"/>
</dbReference>
<evidence type="ECO:0000313" key="5">
    <source>
        <dbReference type="Proteomes" id="UP001209878"/>
    </source>
</evidence>
<dbReference type="AlphaFoldDB" id="A0AAD9UBW4"/>
<evidence type="ECO:0008006" key="6">
    <source>
        <dbReference type="Google" id="ProtNLM"/>
    </source>
</evidence>
<dbReference type="SUPFAM" id="SSF52540">
    <property type="entry name" value="P-loop containing nucleoside triphosphate hydrolases"/>
    <property type="match status" value="1"/>
</dbReference>
<dbReference type="PANTHER" id="PTHR43146:SF1">
    <property type="entry name" value="CANCER-RELATED NUCLEOSIDE-TRIPHOSPHATASE"/>
    <property type="match status" value="1"/>
</dbReference>
<comment type="caution">
    <text evidence="4">The sequence shown here is derived from an EMBL/GenBank/DDBJ whole genome shotgun (WGS) entry which is preliminary data.</text>
</comment>
<evidence type="ECO:0000256" key="1">
    <source>
        <dbReference type="ARBA" id="ARBA00022741"/>
    </source>
</evidence>
<sequence length="187" mass="20643">GVGKTTIVRKVCKRLQDLGVPIQGFYTEEVRAAGRRTGFDVVTLGGNRGKLARVGTDSLSGHKSRYSVGQYSVMLEDFEQIALPVLQVHTDKGQVRPVYVIDEIGKMEMFSSSFVQTVRSLTAHVGSTVLATIPIAKGRPIPLVEELRHSADAKLVVVKYLLCLRKSVYDIVNNIYIIMSIFTTCLE</sequence>
<dbReference type="EMBL" id="JAODUO010000292">
    <property type="protein sequence ID" value="KAK2183873.1"/>
    <property type="molecule type" value="Genomic_DNA"/>
</dbReference>
<keyword evidence="5" id="KW-1185">Reference proteome</keyword>
<keyword evidence="2" id="KW-0378">Hydrolase</keyword>
<keyword evidence="3" id="KW-0067">ATP-binding</keyword>
<accession>A0AAD9UBW4</accession>
<dbReference type="InterPro" id="IPR027417">
    <property type="entry name" value="P-loop_NTPase"/>
</dbReference>
<evidence type="ECO:0000256" key="2">
    <source>
        <dbReference type="ARBA" id="ARBA00022801"/>
    </source>
</evidence>